<accession>A0A1M5SYW5</accession>
<reference evidence="2 3" key="1">
    <citation type="submission" date="2016-11" db="EMBL/GenBank/DDBJ databases">
        <authorList>
            <person name="Jaros S."/>
            <person name="Januszkiewicz K."/>
            <person name="Wedrychowicz H."/>
        </authorList>
    </citation>
    <scope>NUCLEOTIDE SEQUENCE [LARGE SCALE GENOMIC DNA]</scope>
    <source>
        <strain evidence="2 3">DSM 9297</strain>
    </source>
</reference>
<dbReference type="AlphaFoldDB" id="A0A1M5SYW5"/>
<keyword evidence="1" id="KW-0812">Transmembrane</keyword>
<feature type="transmembrane region" description="Helical" evidence="1">
    <location>
        <begin position="59"/>
        <end position="77"/>
    </location>
</feature>
<dbReference type="Proteomes" id="UP000184357">
    <property type="component" value="Unassembled WGS sequence"/>
</dbReference>
<dbReference type="EMBL" id="FQWV01000007">
    <property type="protein sequence ID" value="SHH43540.1"/>
    <property type="molecule type" value="Genomic_DNA"/>
</dbReference>
<keyword evidence="1" id="KW-0472">Membrane</keyword>
<dbReference type="RefSeq" id="WP_073310211.1">
    <property type="nucleotide sequence ID" value="NZ_FQWV01000007.1"/>
</dbReference>
<sequence>MKQPDIIDKVAMAFSAALMLVGIVGLGIVEIIAGKPYGAAPLTNEAGEVIATPAVDPTLRTGLVILGLLVLAVWGLYRMASTEPAEGDARREVTAD</sequence>
<keyword evidence="1" id="KW-1133">Transmembrane helix</keyword>
<evidence type="ECO:0000256" key="1">
    <source>
        <dbReference type="SAM" id="Phobius"/>
    </source>
</evidence>
<name>A0A1M5SYW5_9EURY</name>
<protein>
    <submittedName>
        <fullName evidence="2">Uncharacterized protein</fullName>
    </submittedName>
</protein>
<gene>
    <name evidence="2" type="ORF">SAMN05443636_2574</name>
</gene>
<dbReference type="STRING" id="43928.SAMN05443636_2574"/>
<evidence type="ECO:0000313" key="2">
    <source>
        <dbReference type="EMBL" id="SHH43540.1"/>
    </source>
</evidence>
<feature type="transmembrane region" description="Helical" evidence="1">
    <location>
        <begin position="12"/>
        <end position="33"/>
    </location>
</feature>
<keyword evidence="3" id="KW-1185">Reference proteome</keyword>
<proteinExistence type="predicted"/>
<organism evidence="2 3">
    <name type="scientific">Halobaculum gomorrense</name>
    <dbReference type="NCBI Taxonomy" id="43928"/>
    <lineage>
        <taxon>Archaea</taxon>
        <taxon>Methanobacteriati</taxon>
        <taxon>Methanobacteriota</taxon>
        <taxon>Stenosarchaea group</taxon>
        <taxon>Halobacteria</taxon>
        <taxon>Halobacteriales</taxon>
        <taxon>Haloferacaceae</taxon>
        <taxon>Halobaculum</taxon>
    </lineage>
</organism>
<evidence type="ECO:0000313" key="3">
    <source>
        <dbReference type="Proteomes" id="UP000184357"/>
    </source>
</evidence>